<dbReference type="AlphaFoldDB" id="A0A835KDQ6"/>
<feature type="domain" description="Integrator complex subunit 7-like C-terminal" evidence="1">
    <location>
        <begin position="824"/>
        <end position="989"/>
    </location>
</feature>
<sequence>MERIPAASAMDWSVDLDRGLRSRHHATRVGALDAAAPRLRELCACAAVPAPAPVASAYGVLPGEARVFAETMLLRLATEFRTAADVSMRARVVRTLLAAAAGARGVLAGARVADPDQLLRRVKAVYDTGSARDRALALRVFGCLAEVAEDSVHVRSLILSSLGASTALEIGKQMVLGSLEDVFKSEMLYSLSRLVSKLLPLIDDEDLSLECKSDVLRILQKIFCGKASGIHHFNGSELSKLLLAVESSLDYPSLEMQGIALEILVEVFCILKKARLDLNMTILKGSSLAYAEYQGVINSTPPASEDNDMNRLLYKIMTMVVSYITSLFNQVISREKKKVTNGTICMSSKLDKKYVAPFRLMLKLVTCYPTAVTVALGKLRGLVKELYQINGCDCSEVAVTLVEPFQTSAALEELRASNGNVELLSMSAEASLIETDIGKGKLDYSEFDHKNEKSITHDLTLCTLKFANSCYTVLCKTPGARCNFHDSIKGLIECVNKNGSQYWSTYEAFQLIMSAFIARDTCKIRHANKKAGDSKEEPNFFLTPSVWIAQELCALRMTKMLIEKQKYWEAYRSSMYCCRNGLWFTASFVFRKLADAFSSDSFSCWLKSLLLFSAGEIEMKQLLFPSALIKLVGELKTDNDLSEDLYCAESDTDSILSGCQELLGQRAKITGICERTCLANDVLERNGSSDYDFFFQRWFLSLRSSFLEIITEILGVLSTNSSAYEGSEDHLSRELIQGQILTLSSGRMNSSGDLEKDSYSLCHFAITLLLCERGNAKADGMTNGVDCLYSLRGGLQPLSSILQKFMELPFVVPKYFFRVRPCLGAELYMFVSSPADTNGMTVEPGFQLSLTLCLQWKRVLKRTAICPVKLYCILAATPCLHEAGTRSKQFEHRKTAEMVEFNSKLLQYIRRDLTKGGDEKDSQSGLEMVTSFASFEPADSGQGFSACLLDVSSFSEGSYQIKWHACYVDEKGSYFSLLPLNDGAVFSVRKS</sequence>
<name>A0A835KDQ6_9POAL</name>
<comment type="caution">
    <text evidence="2">The sequence shown here is derived from an EMBL/GenBank/DDBJ whole genome shotgun (WGS) entry which is preliminary data.</text>
</comment>
<keyword evidence="3" id="KW-1185">Reference proteome</keyword>
<dbReference type="PANTHER" id="PTHR13322">
    <property type="entry name" value="C1ORF73 PROTEIN"/>
    <property type="match status" value="1"/>
</dbReference>
<gene>
    <name evidence="2" type="ORF">HU200_021005</name>
</gene>
<dbReference type="Pfam" id="PF22966">
    <property type="entry name" value="INTS7_C_plants"/>
    <property type="match status" value="1"/>
</dbReference>
<protein>
    <recommendedName>
        <fullName evidence="1">Integrator complex subunit 7-like C-terminal domain-containing protein</fullName>
    </recommendedName>
</protein>
<proteinExistence type="predicted"/>
<dbReference type="GO" id="GO:0032039">
    <property type="term" value="C:integrator complex"/>
    <property type="evidence" value="ECO:0007669"/>
    <property type="project" value="InterPro"/>
</dbReference>
<dbReference type="PANTHER" id="PTHR13322:SF2">
    <property type="entry name" value="INTEGRATOR COMPLEX SUBUNIT 7"/>
    <property type="match status" value="1"/>
</dbReference>
<reference evidence="2" key="1">
    <citation type="submission" date="2020-07" db="EMBL/GenBank/DDBJ databases">
        <title>Genome sequence and genetic diversity analysis of an under-domesticated orphan crop, white fonio (Digitaria exilis).</title>
        <authorList>
            <person name="Bennetzen J.L."/>
            <person name="Chen S."/>
            <person name="Ma X."/>
            <person name="Wang X."/>
            <person name="Yssel A.E.J."/>
            <person name="Chaluvadi S.R."/>
            <person name="Johnson M."/>
            <person name="Gangashetty P."/>
            <person name="Hamidou F."/>
            <person name="Sanogo M.D."/>
            <person name="Zwaenepoel A."/>
            <person name="Wallace J."/>
            <person name="Van De Peer Y."/>
            <person name="Van Deynze A."/>
        </authorList>
    </citation>
    <scope>NUCLEOTIDE SEQUENCE</scope>
    <source>
        <tissue evidence="2">Leaves</tissue>
    </source>
</reference>
<dbReference type="InterPro" id="IPR055195">
    <property type="entry name" value="INTS7_C_plant"/>
</dbReference>
<dbReference type="Proteomes" id="UP000636709">
    <property type="component" value="Unassembled WGS sequence"/>
</dbReference>
<organism evidence="2 3">
    <name type="scientific">Digitaria exilis</name>
    <dbReference type="NCBI Taxonomy" id="1010633"/>
    <lineage>
        <taxon>Eukaryota</taxon>
        <taxon>Viridiplantae</taxon>
        <taxon>Streptophyta</taxon>
        <taxon>Embryophyta</taxon>
        <taxon>Tracheophyta</taxon>
        <taxon>Spermatophyta</taxon>
        <taxon>Magnoliopsida</taxon>
        <taxon>Liliopsida</taxon>
        <taxon>Poales</taxon>
        <taxon>Poaceae</taxon>
        <taxon>PACMAD clade</taxon>
        <taxon>Panicoideae</taxon>
        <taxon>Panicodae</taxon>
        <taxon>Paniceae</taxon>
        <taxon>Anthephorinae</taxon>
        <taxon>Digitaria</taxon>
    </lineage>
</organism>
<evidence type="ECO:0000259" key="1">
    <source>
        <dbReference type="Pfam" id="PF22966"/>
    </source>
</evidence>
<dbReference type="InterPro" id="IPR033060">
    <property type="entry name" value="INTS7"/>
</dbReference>
<dbReference type="OrthoDB" id="1921953at2759"/>
<dbReference type="EMBL" id="JACEFO010001663">
    <property type="protein sequence ID" value="KAF8723999.1"/>
    <property type="molecule type" value="Genomic_DNA"/>
</dbReference>
<dbReference type="GO" id="GO:0034472">
    <property type="term" value="P:snRNA 3'-end processing"/>
    <property type="evidence" value="ECO:0007669"/>
    <property type="project" value="TreeGrafter"/>
</dbReference>
<evidence type="ECO:0000313" key="2">
    <source>
        <dbReference type="EMBL" id="KAF8723999.1"/>
    </source>
</evidence>
<evidence type="ECO:0000313" key="3">
    <source>
        <dbReference type="Proteomes" id="UP000636709"/>
    </source>
</evidence>
<accession>A0A835KDQ6</accession>